<evidence type="ECO:0000256" key="1">
    <source>
        <dbReference type="ARBA" id="ARBA00004323"/>
    </source>
</evidence>
<dbReference type="PANTHER" id="PTHR32285:SF48">
    <property type="entry name" value="PROTEIN TRICHOME BIREFRINGENCE-LIKE 19"/>
    <property type="match status" value="1"/>
</dbReference>
<keyword evidence="5 9" id="KW-1133">Transmembrane helix</keyword>
<evidence type="ECO:0000256" key="4">
    <source>
        <dbReference type="ARBA" id="ARBA00022968"/>
    </source>
</evidence>
<keyword evidence="3 9" id="KW-0812">Transmembrane</keyword>
<organism evidence="12 13">
    <name type="scientific">Colocasia esculenta</name>
    <name type="common">Wild taro</name>
    <name type="synonym">Arum esculentum</name>
    <dbReference type="NCBI Taxonomy" id="4460"/>
    <lineage>
        <taxon>Eukaryota</taxon>
        <taxon>Viridiplantae</taxon>
        <taxon>Streptophyta</taxon>
        <taxon>Embryophyta</taxon>
        <taxon>Tracheophyta</taxon>
        <taxon>Spermatophyta</taxon>
        <taxon>Magnoliopsida</taxon>
        <taxon>Liliopsida</taxon>
        <taxon>Araceae</taxon>
        <taxon>Aroideae</taxon>
        <taxon>Colocasieae</taxon>
        <taxon>Colocasia</taxon>
    </lineage>
</organism>
<dbReference type="GO" id="GO:0000139">
    <property type="term" value="C:Golgi membrane"/>
    <property type="evidence" value="ECO:0007669"/>
    <property type="project" value="UniProtKB-SubCell"/>
</dbReference>
<dbReference type="InterPro" id="IPR026057">
    <property type="entry name" value="TBL_C"/>
</dbReference>
<gene>
    <name evidence="12" type="ORF">Taro_039141</name>
</gene>
<evidence type="ECO:0000256" key="9">
    <source>
        <dbReference type="SAM" id="Phobius"/>
    </source>
</evidence>
<evidence type="ECO:0000259" key="10">
    <source>
        <dbReference type="Pfam" id="PF13839"/>
    </source>
</evidence>
<dbReference type="Pfam" id="PF14416">
    <property type="entry name" value="PMR5N"/>
    <property type="match status" value="1"/>
</dbReference>
<evidence type="ECO:0000313" key="12">
    <source>
        <dbReference type="EMBL" id="MQM06320.1"/>
    </source>
</evidence>
<keyword evidence="13" id="KW-1185">Reference proteome</keyword>
<evidence type="ECO:0000256" key="6">
    <source>
        <dbReference type="ARBA" id="ARBA00023034"/>
    </source>
</evidence>
<protein>
    <recommendedName>
        <fullName evidence="14">Trichome birefringence-like N-terminal domain-containing protein</fullName>
    </recommendedName>
</protein>
<evidence type="ECO:0000256" key="8">
    <source>
        <dbReference type="SAM" id="MobiDB-lite"/>
    </source>
</evidence>
<dbReference type="Proteomes" id="UP000652761">
    <property type="component" value="Unassembled WGS sequence"/>
</dbReference>
<dbReference type="AlphaFoldDB" id="A0A843WUT5"/>
<proteinExistence type="inferred from homology"/>
<dbReference type="PANTHER" id="PTHR32285">
    <property type="entry name" value="PROTEIN TRICHOME BIREFRINGENCE-LIKE 9-RELATED"/>
    <property type="match status" value="1"/>
</dbReference>
<keyword evidence="7 9" id="KW-0472">Membrane</keyword>
<dbReference type="EMBL" id="NMUH01003601">
    <property type="protein sequence ID" value="MQM06320.1"/>
    <property type="molecule type" value="Genomic_DNA"/>
</dbReference>
<accession>A0A843WUT5</accession>
<feature type="compositionally biased region" description="Low complexity" evidence="8">
    <location>
        <begin position="63"/>
        <end position="75"/>
    </location>
</feature>
<name>A0A843WUT5_COLES</name>
<evidence type="ECO:0000256" key="2">
    <source>
        <dbReference type="ARBA" id="ARBA00007727"/>
    </source>
</evidence>
<keyword evidence="4" id="KW-0735">Signal-anchor</keyword>
<feature type="region of interest" description="Disordered" evidence="8">
    <location>
        <begin position="54"/>
        <end position="90"/>
    </location>
</feature>
<dbReference type="InterPro" id="IPR025846">
    <property type="entry name" value="TBL_N"/>
</dbReference>
<feature type="transmembrane region" description="Helical" evidence="9">
    <location>
        <begin position="23"/>
        <end position="40"/>
    </location>
</feature>
<evidence type="ECO:0000256" key="5">
    <source>
        <dbReference type="ARBA" id="ARBA00022989"/>
    </source>
</evidence>
<dbReference type="OrthoDB" id="630188at2759"/>
<feature type="compositionally biased region" description="Basic and acidic residues" evidence="8">
    <location>
        <begin position="76"/>
        <end position="90"/>
    </location>
</feature>
<feature type="domain" description="Trichome birefringence-like C-terminal" evidence="10">
    <location>
        <begin position="157"/>
        <end position="446"/>
    </location>
</feature>
<comment type="similarity">
    <text evidence="2">Belongs to the PC-esterase family. TBL subfamily.</text>
</comment>
<feature type="domain" description="Trichome birefringence-like N-terminal" evidence="11">
    <location>
        <begin position="103"/>
        <end position="156"/>
    </location>
</feature>
<dbReference type="SMR" id="A0A843WUT5"/>
<evidence type="ECO:0000259" key="11">
    <source>
        <dbReference type="Pfam" id="PF14416"/>
    </source>
</evidence>
<dbReference type="InterPro" id="IPR029962">
    <property type="entry name" value="TBL"/>
</dbReference>
<evidence type="ECO:0000256" key="7">
    <source>
        <dbReference type="ARBA" id="ARBA00023136"/>
    </source>
</evidence>
<sequence length="465" mass="52743">MKSRSSDQLPCGKKEGQDNTPKIVLLLTLGLVLITVTSIYCYPDLLVSSLAWKSTTPPPDPSSTPSWSSPASTTSRSEHGADVPPTREKKNTIRLLPNDPYRKKCDIFRGEWVPNPNAPYYTNETCWAIHEHQNCMKYGRPDGGFMKWRWKPDGCELPVFNPAVFLELVRDKSLAFVGDSVGRNQMQSLMCLLSRVTYAVDASLGQDEKFRRWFFPVYNFTVANYWSPYLVRAVEADPGGPTFTGLFNLHLDEADANWTAHISPFDYVVVSAGHWFFRPSMYYESGRFAGCHYCLVPNVTDLTHYYGYRRAFRTAFRALNALPGYRGTTFLRTFAPSHFENGAWDKGGDCARTAPLRSNETRLEGINLEMYMTQLEEFRAAAAEAEAKGRKYRLLDTTEAMLLRPDGHPSRYGRRPEEQTGVMRNDCVHWCLPGPVDTWNDFLLQMLKMEGGRSPGAGARSARRQ</sequence>
<evidence type="ECO:0000313" key="13">
    <source>
        <dbReference type="Proteomes" id="UP000652761"/>
    </source>
</evidence>
<evidence type="ECO:0008006" key="14">
    <source>
        <dbReference type="Google" id="ProtNLM"/>
    </source>
</evidence>
<keyword evidence="6" id="KW-0333">Golgi apparatus</keyword>
<reference evidence="12" key="1">
    <citation type="submission" date="2017-07" db="EMBL/GenBank/DDBJ databases">
        <title>Taro Niue Genome Assembly and Annotation.</title>
        <authorList>
            <person name="Atibalentja N."/>
            <person name="Keating K."/>
            <person name="Fields C.J."/>
        </authorList>
    </citation>
    <scope>NUCLEOTIDE SEQUENCE</scope>
    <source>
        <strain evidence="12">Niue_2</strain>
        <tissue evidence="12">Leaf</tissue>
    </source>
</reference>
<evidence type="ECO:0000256" key="3">
    <source>
        <dbReference type="ARBA" id="ARBA00022692"/>
    </source>
</evidence>
<comment type="caution">
    <text evidence="12">The sequence shown here is derived from an EMBL/GenBank/DDBJ whole genome shotgun (WGS) entry which is preliminary data.</text>
</comment>
<comment type="subcellular location">
    <subcellularLocation>
        <location evidence="1">Golgi apparatus membrane</location>
        <topology evidence="1">Single-pass type II membrane protein</topology>
    </subcellularLocation>
</comment>
<dbReference type="GO" id="GO:1990538">
    <property type="term" value="F:xylan O-acetyltransferase activity"/>
    <property type="evidence" value="ECO:0007669"/>
    <property type="project" value="UniProtKB-ARBA"/>
</dbReference>
<dbReference type="Pfam" id="PF13839">
    <property type="entry name" value="PC-Esterase"/>
    <property type="match status" value="1"/>
</dbReference>